<dbReference type="STRING" id="487184.SAMN05216421_2111"/>
<name>A0A1H1UQT0_9GAMM</name>
<dbReference type="OrthoDB" id="7021208at2"/>
<dbReference type="EMBL" id="LT629736">
    <property type="protein sequence ID" value="SDS74640.1"/>
    <property type="molecule type" value="Genomic_DNA"/>
</dbReference>
<keyword evidence="1" id="KW-0732">Signal</keyword>
<evidence type="ECO:0000256" key="1">
    <source>
        <dbReference type="SAM" id="SignalP"/>
    </source>
</evidence>
<reference evidence="3" key="1">
    <citation type="submission" date="2016-10" db="EMBL/GenBank/DDBJ databases">
        <authorList>
            <person name="Varghese N."/>
            <person name="Submissions S."/>
        </authorList>
    </citation>
    <scope>NUCLEOTIDE SEQUENCE [LARGE SCALE GENOMIC DNA]</scope>
    <source>
        <strain evidence="3">NRRL B-51270</strain>
    </source>
</reference>
<feature type="chain" id="PRO_5009262475" evidence="1">
    <location>
        <begin position="19"/>
        <end position="132"/>
    </location>
</feature>
<dbReference type="RefSeq" id="WP_093394266.1">
    <property type="nucleotide sequence ID" value="NZ_LT629736.1"/>
</dbReference>
<evidence type="ECO:0000313" key="3">
    <source>
        <dbReference type="Proteomes" id="UP000243207"/>
    </source>
</evidence>
<organism evidence="2 3">
    <name type="scientific">Halopseudomonas xinjiangensis</name>
    <dbReference type="NCBI Taxonomy" id="487184"/>
    <lineage>
        <taxon>Bacteria</taxon>
        <taxon>Pseudomonadati</taxon>
        <taxon>Pseudomonadota</taxon>
        <taxon>Gammaproteobacteria</taxon>
        <taxon>Pseudomonadales</taxon>
        <taxon>Pseudomonadaceae</taxon>
        <taxon>Halopseudomonas</taxon>
    </lineage>
</organism>
<dbReference type="Pfam" id="PF13652">
    <property type="entry name" value="QSregVF"/>
    <property type="match status" value="1"/>
</dbReference>
<sequence>MRFPVLVLALLLALPASAASLRDLQLEETLQEVAEQNNQDRPRRMNEHIVDEGLTVSGTELINFLSVQPDYAEQIQGEPLVVRTQLQASVCRDQRLRRLMDMGATLTYHFVLSGSTQPVLTQSFIADHCQQL</sequence>
<dbReference type="Gene3D" id="3.30.300.250">
    <property type="match status" value="1"/>
</dbReference>
<gene>
    <name evidence="2" type="ORF">SAMN05216421_2111</name>
</gene>
<keyword evidence="3" id="KW-1185">Reference proteome</keyword>
<dbReference type="Proteomes" id="UP000243207">
    <property type="component" value="Chromosome I"/>
</dbReference>
<dbReference type="AlphaFoldDB" id="A0A1H1UQT0"/>
<dbReference type="InterPro" id="IPR025203">
    <property type="entry name" value="QSregVF"/>
</dbReference>
<protein>
    <submittedName>
        <fullName evidence="2">Putative quorum-sensing-regulated virulence factor</fullName>
    </submittedName>
</protein>
<proteinExistence type="predicted"/>
<feature type="signal peptide" evidence="1">
    <location>
        <begin position="1"/>
        <end position="18"/>
    </location>
</feature>
<accession>A0A1H1UQT0</accession>
<evidence type="ECO:0000313" key="2">
    <source>
        <dbReference type="EMBL" id="SDS74640.1"/>
    </source>
</evidence>